<dbReference type="AlphaFoldDB" id="A0AA39D0X8"/>
<gene>
    <name evidence="1" type="ORF">H2204_002690</name>
</gene>
<dbReference type="Proteomes" id="UP001172681">
    <property type="component" value="Unassembled WGS sequence"/>
</dbReference>
<dbReference type="InterPro" id="IPR029062">
    <property type="entry name" value="Class_I_gatase-like"/>
</dbReference>
<proteinExistence type="predicted"/>
<dbReference type="InterPro" id="IPR044992">
    <property type="entry name" value="ChyE-like"/>
</dbReference>
<dbReference type="SUPFAM" id="SSF52317">
    <property type="entry name" value="Class I glutamine amidotransferase-like"/>
    <property type="match status" value="1"/>
</dbReference>
<accession>A0AA39D0X8</accession>
<reference evidence="1" key="1">
    <citation type="submission" date="2022-10" db="EMBL/GenBank/DDBJ databases">
        <title>Culturing micro-colonial fungi from biological soil crusts in the Mojave desert and describing Neophaeococcomyces mojavensis, and introducing the new genera and species Taxawa tesnikishii.</title>
        <authorList>
            <person name="Kurbessoian T."/>
            <person name="Stajich J.E."/>
        </authorList>
    </citation>
    <scope>NUCLEOTIDE SEQUENCE</scope>
    <source>
        <strain evidence="1">TK_35</strain>
    </source>
</reference>
<dbReference type="GO" id="GO:0005829">
    <property type="term" value="C:cytosol"/>
    <property type="evidence" value="ECO:0007669"/>
    <property type="project" value="TreeGrafter"/>
</dbReference>
<sequence>MQLPARSGCQVRRIAILDCERNVPTIAKAYGPYFSGIFTSVLADAAKRLDVSCPLDLCGFDVVKGHFPDPRKIDAILVTGSMAGAYDPDPWIKPLADFIKLVYSRYPEVRIAGVCFGHQIISQTLLGSHGVIVEKHPGGFESGLQTVMLNPKLTPYFPGLEYYINADTVSVGSGPEPQLCLQFGHGDHVVLPKAPGSLPGRWMSLGSTKHCHVQGLFEPGRVLTSQPHWECDSWIMSESFRYLFTPERGYRPDEVEGWVEGTKGKHDSLAMQEWVLQFLLDMLPSGDAMVQEH</sequence>
<evidence type="ECO:0008006" key="3">
    <source>
        <dbReference type="Google" id="ProtNLM"/>
    </source>
</evidence>
<dbReference type="Gene3D" id="3.40.50.880">
    <property type="match status" value="1"/>
</dbReference>
<organism evidence="1 2">
    <name type="scientific">Knufia peltigerae</name>
    <dbReference type="NCBI Taxonomy" id="1002370"/>
    <lineage>
        <taxon>Eukaryota</taxon>
        <taxon>Fungi</taxon>
        <taxon>Dikarya</taxon>
        <taxon>Ascomycota</taxon>
        <taxon>Pezizomycotina</taxon>
        <taxon>Eurotiomycetes</taxon>
        <taxon>Chaetothyriomycetidae</taxon>
        <taxon>Chaetothyriales</taxon>
        <taxon>Trichomeriaceae</taxon>
        <taxon>Knufia</taxon>
    </lineage>
</organism>
<dbReference type="GO" id="GO:0005634">
    <property type="term" value="C:nucleus"/>
    <property type="evidence" value="ECO:0007669"/>
    <property type="project" value="TreeGrafter"/>
</dbReference>
<dbReference type="PANTHER" id="PTHR42695:SF6">
    <property type="entry name" value="GLUTAMINE AMIDOTRANSFERASE DOMAIN-CONTAINING PROTEIN"/>
    <property type="match status" value="1"/>
</dbReference>
<evidence type="ECO:0000313" key="2">
    <source>
        <dbReference type="Proteomes" id="UP001172681"/>
    </source>
</evidence>
<keyword evidence="2" id="KW-1185">Reference proteome</keyword>
<protein>
    <recommendedName>
        <fullName evidence="3">Class I glutamine amidotransferase-like protein</fullName>
    </recommendedName>
</protein>
<comment type="caution">
    <text evidence="1">The sequence shown here is derived from an EMBL/GenBank/DDBJ whole genome shotgun (WGS) entry which is preliminary data.</text>
</comment>
<dbReference type="EMBL" id="JAPDRN010000011">
    <property type="protein sequence ID" value="KAJ9641628.1"/>
    <property type="molecule type" value="Genomic_DNA"/>
</dbReference>
<dbReference type="CDD" id="cd01741">
    <property type="entry name" value="GATase1_1"/>
    <property type="match status" value="1"/>
</dbReference>
<dbReference type="PANTHER" id="PTHR42695">
    <property type="entry name" value="GLUTAMINE AMIDOTRANSFERASE YLR126C-RELATED"/>
    <property type="match status" value="1"/>
</dbReference>
<name>A0AA39D0X8_9EURO</name>
<evidence type="ECO:0000313" key="1">
    <source>
        <dbReference type="EMBL" id="KAJ9641628.1"/>
    </source>
</evidence>